<evidence type="ECO:0000313" key="1">
    <source>
        <dbReference type="EnsemblMetazoa" id="PPA29400.1"/>
    </source>
</evidence>
<organism evidence="1 2">
    <name type="scientific">Pristionchus pacificus</name>
    <name type="common">Parasitic nematode worm</name>
    <dbReference type="NCBI Taxonomy" id="54126"/>
    <lineage>
        <taxon>Eukaryota</taxon>
        <taxon>Metazoa</taxon>
        <taxon>Ecdysozoa</taxon>
        <taxon>Nematoda</taxon>
        <taxon>Chromadorea</taxon>
        <taxon>Rhabditida</taxon>
        <taxon>Rhabditina</taxon>
        <taxon>Diplogasteromorpha</taxon>
        <taxon>Diplogasteroidea</taxon>
        <taxon>Neodiplogasteridae</taxon>
        <taxon>Pristionchus</taxon>
    </lineage>
</organism>
<protein>
    <submittedName>
        <fullName evidence="1">Uncharacterized protein</fullName>
    </submittedName>
</protein>
<sequence>MGSSGNDTHSSFLHSQAMNVLLLFVSFLISSTFGELISAEWNEWTETPRAPCSDTCGYCGVRLTHVRTCKEPMKCSGIAQKYEECAPKMCPFPRKTCCAGYIKGVLGSEFECVAAGSILPTKTSLS</sequence>
<gene>
    <name evidence="1" type="primary">WBGene00118954</name>
</gene>
<dbReference type="PANTHER" id="PTHR31507:SF3">
    <property type="entry name" value="TIL DOMAIN-CONTAINING PROTEIN"/>
    <property type="match status" value="1"/>
</dbReference>
<accession>A0A8R1YN83</accession>
<dbReference type="EnsemblMetazoa" id="PPA29400.1">
    <property type="protein sequence ID" value="PPA29400.1"/>
    <property type="gene ID" value="WBGene00118954"/>
</dbReference>
<accession>A0A2A6CNF5</accession>
<dbReference type="Proteomes" id="UP000005239">
    <property type="component" value="Unassembled WGS sequence"/>
</dbReference>
<dbReference type="PANTHER" id="PTHR31507">
    <property type="entry name" value="PROTEIN CBG15923"/>
    <property type="match status" value="1"/>
</dbReference>
<keyword evidence="2" id="KW-1185">Reference proteome</keyword>
<reference evidence="1" key="2">
    <citation type="submission" date="2022-06" db="UniProtKB">
        <authorList>
            <consortium name="EnsemblMetazoa"/>
        </authorList>
    </citation>
    <scope>IDENTIFICATION</scope>
    <source>
        <strain evidence="1">PS312</strain>
    </source>
</reference>
<evidence type="ECO:0000313" key="2">
    <source>
        <dbReference type="Proteomes" id="UP000005239"/>
    </source>
</evidence>
<proteinExistence type="predicted"/>
<dbReference type="AlphaFoldDB" id="A0A2A6CNF5"/>
<name>A0A2A6CNF5_PRIPA</name>
<reference evidence="2" key="1">
    <citation type="journal article" date="2008" name="Nat. Genet.">
        <title>The Pristionchus pacificus genome provides a unique perspective on nematode lifestyle and parasitism.</title>
        <authorList>
            <person name="Dieterich C."/>
            <person name="Clifton S.W."/>
            <person name="Schuster L.N."/>
            <person name="Chinwalla A."/>
            <person name="Delehaunty K."/>
            <person name="Dinkelacker I."/>
            <person name="Fulton L."/>
            <person name="Fulton R."/>
            <person name="Godfrey J."/>
            <person name="Minx P."/>
            <person name="Mitreva M."/>
            <person name="Roeseler W."/>
            <person name="Tian H."/>
            <person name="Witte H."/>
            <person name="Yang S.P."/>
            <person name="Wilson R.K."/>
            <person name="Sommer R.J."/>
        </authorList>
    </citation>
    <scope>NUCLEOTIDE SEQUENCE [LARGE SCALE GENOMIC DNA]</scope>
    <source>
        <strain evidence="2">PS312</strain>
    </source>
</reference>